<dbReference type="Proteomes" id="UP001218218">
    <property type="component" value="Unassembled WGS sequence"/>
</dbReference>
<dbReference type="EMBL" id="JARIHO010000074">
    <property type="protein sequence ID" value="KAJ7311709.1"/>
    <property type="molecule type" value="Genomic_DNA"/>
</dbReference>
<evidence type="ECO:0000256" key="1">
    <source>
        <dbReference type="SAM" id="MobiDB-lite"/>
    </source>
</evidence>
<gene>
    <name evidence="2" type="ORF">DFH08DRAFT_822475</name>
</gene>
<evidence type="ECO:0000313" key="3">
    <source>
        <dbReference type="Proteomes" id="UP001218218"/>
    </source>
</evidence>
<proteinExistence type="predicted"/>
<reference evidence="2" key="1">
    <citation type="submission" date="2023-03" db="EMBL/GenBank/DDBJ databases">
        <title>Massive genome expansion in bonnet fungi (Mycena s.s.) driven by repeated elements and novel gene families across ecological guilds.</title>
        <authorList>
            <consortium name="Lawrence Berkeley National Laboratory"/>
            <person name="Harder C.B."/>
            <person name="Miyauchi S."/>
            <person name="Viragh M."/>
            <person name="Kuo A."/>
            <person name="Thoen E."/>
            <person name="Andreopoulos B."/>
            <person name="Lu D."/>
            <person name="Skrede I."/>
            <person name="Drula E."/>
            <person name="Henrissat B."/>
            <person name="Morin E."/>
            <person name="Kohler A."/>
            <person name="Barry K."/>
            <person name="LaButti K."/>
            <person name="Morin E."/>
            <person name="Salamov A."/>
            <person name="Lipzen A."/>
            <person name="Mereny Z."/>
            <person name="Hegedus B."/>
            <person name="Baldrian P."/>
            <person name="Stursova M."/>
            <person name="Weitz H."/>
            <person name="Taylor A."/>
            <person name="Grigoriev I.V."/>
            <person name="Nagy L.G."/>
            <person name="Martin F."/>
            <person name="Kauserud H."/>
        </authorList>
    </citation>
    <scope>NUCLEOTIDE SEQUENCE</scope>
    <source>
        <strain evidence="2">CBHHK002</strain>
    </source>
</reference>
<evidence type="ECO:0000313" key="2">
    <source>
        <dbReference type="EMBL" id="KAJ7311709.1"/>
    </source>
</evidence>
<comment type="caution">
    <text evidence="2">The sequence shown here is derived from an EMBL/GenBank/DDBJ whole genome shotgun (WGS) entry which is preliminary data.</text>
</comment>
<accession>A0AAD6Z808</accession>
<name>A0AAD6Z808_9AGAR</name>
<dbReference type="AlphaFoldDB" id="A0AAD6Z808"/>
<feature type="region of interest" description="Disordered" evidence="1">
    <location>
        <begin position="85"/>
        <end position="107"/>
    </location>
</feature>
<keyword evidence="3" id="KW-1185">Reference proteome</keyword>
<protein>
    <submittedName>
        <fullName evidence="2">Uncharacterized protein</fullName>
    </submittedName>
</protein>
<organism evidence="2 3">
    <name type="scientific">Mycena albidolilacea</name>
    <dbReference type="NCBI Taxonomy" id="1033008"/>
    <lineage>
        <taxon>Eukaryota</taxon>
        <taxon>Fungi</taxon>
        <taxon>Dikarya</taxon>
        <taxon>Basidiomycota</taxon>
        <taxon>Agaricomycotina</taxon>
        <taxon>Agaricomycetes</taxon>
        <taxon>Agaricomycetidae</taxon>
        <taxon>Agaricales</taxon>
        <taxon>Marasmiineae</taxon>
        <taxon>Mycenaceae</taxon>
        <taxon>Mycena</taxon>
    </lineage>
</organism>
<sequence length="281" mass="30642">MASVDLGDPTFGFPSPKCHRLQWFKPRSGLQPLLYSVYSPVSALVPNVFWDSVAQTPRVCGFRIRGRVSTLNWSASMVAQELPALSAPQPSPSPSHTEPNKPISVDENDYIAPRDINLNLDECNVLPGNSKRQCTRSSHAADTDSVAAVRPAKRGQLASAAETLAQCAPISFPSKPSGNQSHSAELTVAISQIHRSRTKELQRSKKLKEIMTNISHKCNIRLGISLCKMCTAYFPGHMLMVMIHNAKVLAASCLSFCGSSLPQGKLSLFEKLISACKHFIT</sequence>